<reference evidence="1" key="2">
    <citation type="submission" date="2015-02" db="UniProtKB">
        <authorList>
            <consortium name="EnsemblMetazoa"/>
        </authorList>
    </citation>
    <scope>IDENTIFICATION</scope>
</reference>
<accession>T1JI73</accession>
<name>T1JI73_STRMM</name>
<protein>
    <submittedName>
        <fullName evidence="1">Uncharacterized protein</fullName>
    </submittedName>
</protein>
<keyword evidence="2" id="KW-1185">Reference proteome</keyword>
<dbReference type="EMBL" id="JH431619">
    <property type="status" value="NOT_ANNOTATED_CDS"/>
    <property type="molecule type" value="Genomic_DNA"/>
</dbReference>
<evidence type="ECO:0000313" key="2">
    <source>
        <dbReference type="Proteomes" id="UP000014500"/>
    </source>
</evidence>
<reference evidence="2" key="1">
    <citation type="submission" date="2011-05" db="EMBL/GenBank/DDBJ databases">
        <authorList>
            <person name="Richards S.R."/>
            <person name="Qu J."/>
            <person name="Jiang H."/>
            <person name="Jhangiani S.N."/>
            <person name="Agravi P."/>
            <person name="Goodspeed R."/>
            <person name="Gross S."/>
            <person name="Mandapat C."/>
            <person name="Jackson L."/>
            <person name="Mathew T."/>
            <person name="Pu L."/>
            <person name="Thornton R."/>
            <person name="Saada N."/>
            <person name="Wilczek-Boney K.B."/>
            <person name="Lee S."/>
            <person name="Kovar C."/>
            <person name="Wu Y."/>
            <person name="Scherer S.E."/>
            <person name="Worley K.C."/>
            <person name="Muzny D.M."/>
            <person name="Gibbs R."/>
        </authorList>
    </citation>
    <scope>NUCLEOTIDE SEQUENCE</scope>
    <source>
        <strain evidence="2">Brora</strain>
    </source>
</reference>
<organism evidence="1 2">
    <name type="scientific">Strigamia maritima</name>
    <name type="common">European centipede</name>
    <name type="synonym">Geophilus maritimus</name>
    <dbReference type="NCBI Taxonomy" id="126957"/>
    <lineage>
        <taxon>Eukaryota</taxon>
        <taxon>Metazoa</taxon>
        <taxon>Ecdysozoa</taxon>
        <taxon>Arthropoda</taxon>
        <taxon>Myriapoda</taxon>
        <taxon>Chilopoda</taxon>
        <taxon>Pleurostigmophora</taxon>
        <taxon>Geophilomorpha</taxon>
        <taxon>Linotaeniidae</taxon>
        <taxon>Strigamia</taxon>
    </lineage>
</organism>
<dbReference type="AlphaFoldDB" id="T1JI73"/>
<dbReference type="EnsemblMetazoa" id="SMAR013554-RA">
    <property type="protein sequence ID" value="SMAR013554-PA"/>
    <property type="gene ID" value="SMAR013554"/>
</dbReference>
<dbReference type="Proteomes" id="UP000014500">
    <property type="component" value="Unassembled WGS sequence"/>
</dbReference>
<proteinExistence type="predicted"/>
<dbReference type="HOGENOM" id="CLU_2336256_0_0_1"/>
<evidence type="ECO:0000313" key="1">
    <source>
        <dbReference type="EnsemblMetazoa" id="SMAR013554-PA"/>
    </source>
</evidence>
<sequence length="98" mass="11490">MNSRFHRGTNGIFLRVELLKTIPIECTFWSILKLVMVKRFRQEKDFSNYGVPFHLTTEKIFKFINAIDMISQPLNANVTDYLDFLCTLAIFQQLSPNT</sequence>